<gene>
    <name evidence="2" type="ORF">SODALDRAFT_84024</name>
</gene>
<feature type="transmembrane region" description="Helical" evidence="1">
    <location>
        <begin position="33"/>
        <end position="59"/>
    </location>
</feature>
<name>A0A3N2PJL4_SODAK</name>
<evidence type="ECO:0000256" key="1">
    <source>
        <dbReference type="SAM" id="Phobius"/>
    </source>
</evidence>
<organism evidence="2 3">
    <name type="scientific">Sodiomyces alkalinus (strain CBS 110278 / VKM F-3762 / F11)</name>
    <name type="common">Alkaliphilic filamentous fungus</name>
    <dbReference type="NCBI Taxonomy" id="1314773"/>
    <lineage>
        <taxon>Eukaryota</taxon>
        <taxon>Fungi</taxon>
        <taxon>Dikarya</taxon>
        <taxon>Ascomycota</taxon>
        <taxon>Pezizomycotina</taxon>
        <taxon>Sordariomycetes</taxon>
        <taxon>Hypocreomycetidae</taxon>
        <taxon>Glomerellales</taxon>
        <taxon>Plectosphaerellaceae</taxon>
        <taxon>Sodiomyces</taxon>
    </lineage>
</organism>
<accession>A0A3N2PJL4</accession>
<protein>
    <submittedName>
        <fullName evidence="2">Uncharacterized protein</fullName>
    </submittedName>
</protein>
<dbReference type="AlphaFoldDB" id="A0A3N2PJL4"/>
<keyword evidence="1" id="KW-1133">Transmembrane helix</keyword>
<keyword evidence="3" id="KW-1185">Reference proteome</keyword>
<sequence>MINPISSLLGAPLWGCLVRIVLIKNKTIRTRLALMSSLSSLASCGVSVASAPLSATVYTRNRDRNRRRKRTVLYNDIIRKGERRNEEP</sequence>
<dbReference type="EMBL" id="ML119066">
    <property type="protein sequence ID" value="ROT34728.1"/>
    <property type="molecule type" value="Genomic_DNA"/>
</dbReference>
<dbReference type="Proteomes" id="UP000272025">
    <property type="component" value="Unassembled WGS sequence"/>
</dbReference>
<keyword evidence="1" id="KW-0472">Membrane</keyword>
<dbReference type="RefSeq" id="XP_028462534.1">
    <property type="nucleotide sequence ID" value="XM_028615737.1"/>
</dbReference>
<dbReference type="GeneID" id="39584214"/>
<reference evidence="2 3" key="1">
    <citation type="journal article" date="2018" name="Mol. Ecol.">
        <title>The obligate alkalophilic soda-lake fungus Sodiomyces alkalinus has shifted to a protein diet.</title>
        <authorList>
            <person name="Grum-Grzhimaylo A.A."/>
            <person name="Falkoski D.L."/>
            <person name="van den Heuvel J."/>
            <person name="Valero-Jimenez C.A."/>
            <person name="Min B."/>
            <person name="Choi I.G."/>
            <person name="Lipzen A."/>
            <person name="Daum C.G."/>
            <person name="Aanen D.K."/>
            <person name="Tsang A."/>
            <person name="Henrissat B."/>
            <person name="Bilanenko E.N."/>
            <person name="de Vries R.P."/>
            <person name="van Kan J.A.L."/>
            <person name="Grigoriev I.V."/>
            <person name="Debets A.J.M."/>
        </authorList>
    </citation>
    <scope>NUCLEOTIDE SEQUENCE [LARGE SCALE GENOMIC DNA]</scope>
    <source>
        <strain evidence="2 3">F11</strain>
    </source>
</reference>
<keyword evidence="1" id="KW-0812">Transmembrane</keyword>
<evidence type="ECO:0000313" key="2">
    <source>
        <dbReference type="EMBL" id="ROT34728.1"/>
    </source>
</evidence>
<evidence type="ECO:0000313" key="3">
    <source>
        <dbReference type="Proteomes" id="UP000272025"/>
    </source>
</evidence>
<proteinExistence type="predicted"/>